<evidence type="ECO:0000313" key="8">
    <source>
        <dbReference type="Proteomes" id="UP000186228"/>
    </source>
</evidence>
<keyword evidence="4 6" id="KW-1133">Transmembrane helix</keyword>
<name>A0A1C3UWK2_9HYPH</name>
<dbReference type="Pfam" id="PF02690">
    <property type="entry name" value="Na_Pi_cotrans"/>
    <property type="match status" value="2"/>
</dbReference>
<feature type="transmembrane region" description="Helical" evidence="6">
    <location>
        <begin position="246"/>
        <end position="264"/>
    </location>
</feature>
<dbReference type="Gene3D" id="1.20.58.220">
    <property type="entry name" value="Phosphate transport system protein phou homolog 2, domain 2"/>
    <property type="match status" value="1"/>
</dbReference>
<feature type="transmembrane region" description="Helical" evidence="6">
    <location>
        <begin position="68"/>
        <end position="90"/>
    </location>
</feature>
<dbReference type="NCBIfam" id="TIGR00704">
    <property type="entry name" value="NaPi_cotrn_rel"/>
    <property type="match status" value="1"/>
</dbReference>
<comment type="subcellular location">
    <subcellularLocation>
        <location evidence="1">Cell membrane</location>
        <topology evidence="1">Multi-pass membrane protein</topology>
    </subcellularLocation>
</comment>
<feature type="transmembrane region" description="Helical" evidence="6">
    <location>
        <begin position="6"/>
        <end position="24"/>
    </location>
</feature>
<feature type="transmembrane region" description="Helical" evidence="6">
    <location>
        <begin position="175"/>
        <end position="200"/>
    </location>
</feature>
<dbReference type="InterPro" id="IPR038078">
    <property type="entry name" value="PhoU-like_sf"/>
</dbReference>
<feature type="transmembrane region" description="Helical" evidence="6">
    <location>
        <begin position="284"/>
        <end position="305"/>
    </location>
</feature>
<dbReference type="PANTHER" id="PTHR10010">
    <property type="entry name" value="SOLUTE CARRIER FAMILY 34 SODIUM PHOSPHATE , MEMBER 2-RELATED"/>
    <property type="match status" value="1"/>
</dbReference>
<evidence type="ECO:0000256" key="3">
    <source>
        <dbReference type="ARBA" id="ARBA00022692"/>
    </source>
</evidence>
<dbReference type="GO" id="GO:0044341">
    <property type="term" value="P:sodium-dependent phosphate transport"/>
    <property type="evidence" value="ECO:0007669"/>
    <property type="project" value="InterPro"/>
</dbReference>
<protein>
    <submittedName>
        <fullName evidence="7">Phosphate:Na+ symporter</fullName>
    </submittedName>
</protein>
<evidence type="ECO:0000256" key="6">
    <source>
        <dbReference type="SAM" id="Phobius"/>
    </source>
</evidence>
<evidence type="ECO:0000313" key="7">
    <source>
        <dbReference type="EMBL" id="SCB19906.1"/>
    </source>
</evidence>
<feature type="transmembrane region" description="Helical" evidence="6">
    <location>
        <begin position="206"/>
        <end position="225"/>
    </location>
</feature>
<feature type="transmembrane region" description="Helical" evidence="6">
    <location>
        <begin position="44"/>
        <end position="62"/>
    </location>
</feature>
<dbReference type="GO" id="GO:0005886">
    <property type="term" value="C:plasma membrane"/>
    <property type="evidence" value="ECO:0007669"/>
    <property type="project" value="UniProtKB-SubCell"/>
</dbReference>
<dbReference type="GO" id="GO:0005436">
    <property type="term" value="F:sodium:phosphate symporter activity"/>
    <property type="evidence" value="ECO:0007669"/>
    <property type="project" value="InterPro"/>
</dbReference>
<feature type="transmembrane region" description="Helical" evidence="6">
    <location>
        <begin position="102"/>
        <end position="122"/>
    </location>
</feature>
<dbReference type="InterPro" id="IPR003841">
    <property type="entry name" value="Na/Pi_transpt"/>
</dbReference>
<dbReference type="PANTHER" id="PTHR10010:SF46">
    <property type="entry name" value="SODIUM-DEPENDENT PHOSPHATE TRANSPORT PROTEIN 2B"/>
    <property type="match status" value="1"/>
</dbReference>
<dbReference type="Proteomes" id="UP000186228">
    <property type="component" value="Unassembled WGS sequence"/>
</dbReference>
<proteinExistence type="predicted"/>
<organism evidence="7 8">
    <name type="scientific">Rhizobium hainanense</name>
    <dbReference type="NCBI Taxonomy" id="52131"/>
    <lineage>
        <taxon>Bacteria</taxon>
        <taxon>Pseudomonadati</taxon>
        <taxon>Pseudomonadota</taxon>
        <taxon>Alphaproteobacteria</taxon>
        <taxon>Hyphomicrobiales</taxon>
        <taxon>Rhizobiaceae</taxon>
        <taxon>Rhizobium/Agrobacterium group</taxon>
        <taxon>Rhizobium</taxon>
    </lineage>
</organism>
<dbReference type="EMBL" id="FMAC01000003">
    <property type="protein sequence ID" value="SCB19906.1"/>
    <property type="molecule type" value="Genomic_DNA"/>
</dbReference>
<dbReference type="OrthoDB" id="5778511at2"/>
<keyword evidence="5 6" id="KW-0472">Membrane</keyword>
<keyword evidence="8" id="KW-1185">Reference proteome</keyword>
<dbReference type="NCBIfam" id="NF037997">
    <property type="entry name" value="Na_Pi_symport"/>
    <property type="match status" value="1"/>
</dbReference>
<evidence type="ECO:0000256" key="1">
    <source>
        <dbReference type="ARBA" id="ARBA00004651"/>
    </source>
</evidence>
<dbReference type="RefSeq" id="WP_075853031.1">
    <property type="nucleotide sequence ID" value="NZ_FMAC01000003.1"/>
</dbReference>
<accession>A0A1C3UWK2</accession>
<sequence>MTGSLVILELMGHVALLLWGMRMVQGGIEKAFGSDLRRVLGRALRNRLVAVAAGAGVTMLLQSSTATVMMVTSFAARGAVALVPALAVMLGANVGTALIVKALSFDVSFISPLLLLIGYVAFKRGPKGRVRHLGRVGIGLGLMLLALHELVQTIQPVSTAPALRSILDAITGDPVLDILLAAALTFAAHSSVAVMLLLVGLAAGNVVTPTAGLALVLGANLGGALPPVFETNAANPANRRVPMGNLVFRAIGGIVVLPFLQPLADILQKHMADPASMLTNFHLAFNVMLAVAGVGLLGPTQALLVKLFPEKIKPVGDAARPLFLDKSVLETPYLALASAAREILRMGDLVEALLRLVPADLARPDKQATSQAMRLGRELDVLHEAVKAYLARLEPSELTDRDASRLSDVIEFAVNLGHSGDILERCLEQITRRAEGTINAADHAALQTIQAEVAADLRLALSTLTTEDPRSAQELVDAKRHLNEAERGAARDHLARLGGANPALLGSSSLFLATLRDLKLVNSHFASIGYAVLGAEDTGASRALREDADKASLV</sequence>
<evidence type="ECO:0000256" key="5">
    <source>
        <dbReference type="ARBA" id="ARBA00023136"/>
    </source>
</evidence>
<reference evidence="8" key="1">
    <citation type="submission" date="2016-08" db="EMBL/GenBank/DDBJ databases">
        <authorList>
            <person name="Varghese N."/>
            <person name="Submissions Spin"/>
        </authorList>
    </citation>
    <scope>NUCLEOTIDE SEQUENCE [LARGE SCALE GENOMIC DNA]</scope>
    <source>
        <strain evidence="8">CCBAU 57015</strain>
    </source>
</reference>
<keyword evidence="3 6" id="KW-0812">Transmembrane</keyword>
<dbReference type="SUPFAM" id="SSF109755">
    <property type="entry name" value="PhoU-like"/>
    <property type="match status" value="1"/>
</dbReference>
<keyword evidence="2" id="KW-1003">Cell membrane</keyword>
<dbReference type="AlphaFoldDB" id="A0A1C3UWK2"/>
<gene>
    <name evidence="7" type="ORF">GA0061100_103403</name>
</gene>
<dbReference type="InterPro" id="IPR004633">
    <property type="entry name" value="NaPi_cotrn-rel/YqeW-like"/>
</dbReference>
<evidence type="ECO:0000256" key="4">
    <source>
        <dbReference type="ARBA" id="ARBA00022989"/>
    </source>
</evidence>
<evidence type="ECO:0000256" key="2">
    <source>
        <dbReference type="ARBA" id="ARBA00022475"/>
    </source>
</evidence>